<evidence type="ECO:0000313" key="4">
    <source>
        <dbReference type="EMBL" id="MDY0871144.1"/>
    </source>
</evidence>
<dbReference type="InterPro" id="IPR029066">
    <property type="entry name" value="PLP-binding_barrel"/>
</dbReference>
<dbReference type="InterPro" id="IPR042208">
    <property type="entry name" value="D-ser_dehydrat-like_sf"/>
</dbReference>
<evidence type="ECO:0000256" key="1">
    <source>
        <dbReference type="ARBA" id="ARBA00005323"/>
    </source>
</evidence>
<evidence type="ECO:0000256" key="2">
    <source>
        <dbReference type="ARBA" id="ARBA00023239"/>
    </source>
</evidence>
<keyword evidence="5" id="KW-1185">Reference proteome</keyword>
<dbReference type="Pfam" id="PF01168">
    <property type="entry name" value="Ala_racemase_N"/>
    <property type="match status" value="1"/>
</dbReference>
<dbReference type="InterPro" id="IPR001608">
    <property type="entry name" value="Ala_racemase_N"/>
</dbReference>
<dbReference type="SMART" id="SM01119">
    <property type="entry name" value="D-ser_dehydrat"/>
    <property type="match status" value="1"/>
</dbReference>
<dbReference type="EMBL" id="JAXCLX010000001">
    <property type="protein sequence ID" value="MDY0871144.1"/>
    <property type="molecule type" value="Genomic_DNA"/>
</dbReference>
<name>A0ABU5DW27_9PROT</name>
<dbReference type="PANTHER" id="PTHR28004:SF2">
    <property type="entry name" value="D-SERINE DEHYDRATASE"/>
    <property type="match status" value="1"/>
</dbReference>
<protein>
    <submittedName>
        <fullName evidence="4">DSD1 family PLP-dependent enzyme</fullName>
    </submittedName>
</protein>
<reference evidence="4 5" key="1">
    <citation type="journal article" date="2013" name="Antonie Van Leeuwenhoek">
        <title>Dongia rigui sp. nov., isolated from freshwater of a large wetland in Korea.</title>
        <authorList>
            <person name="Baik K.S."/>
            <person name="Hwang Y.M."/>
            <person name="Choi J.S."/>
            <person name="Kwon J."/>
            <person name="Seong C.N."/>
        </authorList>
    </citation>
    <scope>NUCLEOTIDE SEQUENCE [LARGE SCALE GENOMIC DNA]</scope>
    <source>
        <strain evidence="4 5">04SU4-P</strain>
    </source>
</reference>
<keyword evidence="2" id="KW-0456">Lyase</keyword>
<dbReference type="RefSeq" id="WP_320499510.1">
    <property type="nucleotide sequence ID" value="NZ_JAXCLX010000001.1"/>
</dbReference>
<dbReference type="InterPro" id="IPR051466">
    <property type="entry name" value="D-amino_acid_metab_enzyme"/>
</dbReference>
<dbReference type="Pfam" id="PF14031">
    <property type="entry name" value="D-ser_dehydrat"/>
    <property type="match status" value="1"/>
</dbReference>
<dbReference type="PANTHER" id="PTHR28004">
    <property type="entry name" value="ZGC:162816-RELATED"/>
    <property type="match status" value="1"/>
</dbReference>
<sequence>MPTPRPSVSPGDPVAAIETPALIVDLDAFEANLTAMADYAKAKGVRVRAHAKTHKCAEIAKRQMALGAVGVCCQKVSEAIALVAGGVTDVLVSNEVLHPAKLARLAALSGEARIGICVDSDLGLDRLLVAAAGAAAPIDAYVELEVGGNRCGVTSTADGLALARRIAASNVLRFGGIHAYHGGAQHLRTPDARKAAIDVAIARSAELAAALVRDGIEVPVVTGGGTGTFINEAGSGVYNEIQPGSYIFMDRDYADNAADPSAPRFRHSLFVLTSVMSRRADFAVIDAGLKAHSIDSGFPAVAGRPDLAFDNPSDEHGIIRGSDLPALGDTLRLIPGHCDPTVNLYDWIVAVRGEKVAEIWAVEARGAVT</sequence>
<comment type="similarity">
    <text evidence="1">Belongs to the DSD1 family.</text>
</comment>
<organism evidence="4 5">
    <name type="scientific">Dongia rigui</name>
    <dbReference type="NCBI Taxonomy" id="940149"/>
    <lineage>
        <taxon>Bacteria</taxon>
        <taxon>Pseudomonadati</taxon>
        <taxon>Pseudomonadota</taxon>
        <taxon>Alphaproteobacteria</taxon>
        <taxon>Rhodospirillales</taxon>
        <taxon>Dongiaceae</taxon>
        <taxon>Dongia</taxon>
    </lineage>
</organism>
<dbReference type="Gene3D" id="3.20.20.10">
    <property type="entry name" value="Alanine racemase"/>
    <property type="match status" value="1"/>
</dbReference>
<feature type="domain" description="D-serine dehydratase-like" evidence="3">
    <location>
        <begin position="268"/>
        <end position="352"/>
    </location>
</feature>
<dbReference type="Gene3D" id="2.40.37.20">
    <property type="entry name" value="D-serine dehydratase-like domain"/>
    <property type="match status" value="1"/>
</dbReference>
<gene>
    <name evidence="4" type="ORF">SMD31_04405</name>
</gene>
<dbReference type="Proteomes" id="UP001271769">
    <property type="component" value="Unassembled WGS sequence"/>
</dbReference>
<comment type="caution">
    <text evidence="4">The sequence shown here is derived from an EMBL/GenBank/DDBJ whole genome shotgun (WGS) entry which is preliminary data.</text>
</comment>
<dbReference type="SUPFAM" id="SSF51419">
    <property type="entry name" value="PLP-binding barrel"/>
    <property type="match status" value="1"/>
</dbReference>
<dbReference type="InterPro" id="IPR026956">
    <property type="entry name" value="D-ser_dehydrat-like_dom"/>
</dbReference>
<proteinExistence type="inferred from homology"/>
<evidence type="ECO:0000259" key="3">
    <source>
        <dbReference type="SMART" id="SM01119"/>
    </source>
</evidence>
<evidence type="ECO:0000313" key="5">
    <source>
        <dbReference type="Proteomes" id="UP001271769"/>
    </source>
</evidence>
<dbReference type="CDD" id="cd06819">
    <property type="entry name" value="PLPDE_III_LS_D-TA"/>
    <property type="match status" value="1"/>
</dbReference>
<accession>A0ABU5DW27</accession>